<sequence>MRDLRPDDYLDAYETFEDEATALAPGRVRTGLRKVLQNTDIKIGELQKILGVNANSYNKFMNGKYKESWSACQNGTYIAGSFFLWREKQMGKESVGKTHAKAKAAGGAAGGAAGATAAKSALPTADMLAAVELESDHVWLTPGEVRKELNIVMKNHGTTVAALARLVEKDLTAANVRNFLKAGGEFGGQKQVAYEPLAHLAERLRILLGKPKSKKRKALEAEVAAGLPRPKLGLDPKGEYLTPPGWRMVKDALGRFGWM</sequence>
<evidence type="ECO:0000313" key="2">
    <source>
        <dbReference type="EMBL" id="CAE0131564.1"/>
    </source>
</evidence>
<dbReference type="AlphaFoldDB" id="A0A7S3BFU1"/>
<accession>A0A7S3BFU1</accession>
<dbReference type="PANTHER" id="PTHR42339:SF1">
    <property type="entry name" value="HISTONE H1"/>
    <property type="match status" value="1"/>
</dbReference>
<proteinExistence type="predicted"/>
<protein>
    <recommendedName>
        <fullName evidence="1">DUF7726 domain-containing protein</fullName>
    </recommendedName>
</protein>
<reference evidence="2" key="1">
    <citation type="submission" date="2021-01" db="EMBL/GenBank/DDBJ databases">
        <authorList>
            <person name="Corre E."/>
            <person name="Pelletier E."/>
            <person name="Niang G."/>
            <person name="Scheremetjew M."/>
            <person name="Finn R."/>
            <person name="Kale V."/>
            <person name="Holt S."/>
            <person name="Cochrane G."/>
            <person name="Meng A."/>
            <person name="Brown T."/>
            <person name="Cohen L."/>
        </authorList>
    </citation>
    <scope>NUCLEOTIDE SEQUENCE</scope>
    <source>
        <strain evidence="2">RCC927</strain>
    </source>
</reference>
<name>A0A7S3BFU1_9VIRI</name>
<dbReference type="InterPro" id="IPR056143">
    <property type="entry name" value="DUF7726"/>
</dbReference>
<gene>
    <name evidence="2" type="ORF">PSIN1315_LOCUS3517</name>
</gene>
<dbReference type="PANTHER" id="PTHR42339">
    <property type="entry name" value="HISTONE H1"/>
    <property type="match status" value="1"/>
</dbReference>
<organism evidence="2">
    <name type="scientific">Prasinoderma singulare</name>
    <dbReference type="NCBI Taxonomy" id="676789"/>
    <lineage>
        <taxon>Eukaryota</taxon>
        <taxon>Viridiplantae</taxon>
        <taxon>Prasinodermophyta</taxon>
        <taxon>Prasinodermophyceae</taxon>
        <taxon>Prasinodermales</taxon>
        <taxon>Prasinodermaceae</taxon>
        <taxon>Prasinoderma</taxon>
    </lineage>
</organism>
<feature type="domain" description="DUF7726" evidence="1">
    <location>
        <begin position="25"/>
        <end position="91"/>
    </location>
</feature>
<evidence type="ECO:0000259" key="1">
    <source>
        <dbReference type="Pfam" id="PF24852"/>
    </source>
</evidence>
<dbReference type="EMBL" id="HBHY01005448">
    <property type="protein sequence ID" value="CAE0131564.1"/>
    <property type="molecule type" value="Transcribed_RNA"/>
</dbReference>
<dbReference type="Pfam" id="PF24852">
    <property type="entry name" value="DUF7726"/>
    <property type="match status" value="1"/>
</dbReference>